<dbReference type="GO" id="GO:0016787">
    <property type="term" value="F:hydrolase activity"/>
    <property type="evidence" value="ECO:0007669"/>
    <property type="project" value="UniProtKB-KW"/>
</dbReference>
<keyword evidence="4" id="KW-0862">Zinc</keyword>
<evidence type="ECO:0000256" key="3">
    <source>
        <dbReference type="ARBA" id="ARBA00022801"/>
    </source>
</evidence>
<proteinExistence type="inferred from homology"/>
<keyword evidence="7" id="KW-1185">Reference proteome</keyword>
<protein>
    <recommendedName>
        <fullName evidence="5">Metallo-beta-lactamase domain-containing protein</fullName>
    </recommendedName>
</protein>
<gene>
    <name evidence="6" type="ORF">PENCOP_c002G06334</name>
</gene>
<accession>A0A1V6V157</accession>
<evidence type="ECO:0000313" key="6">
    <source>
        <dbReference type="EMBL" id="OQE44183.1"/>
    </source>
</evidence>
<reference evidence="7" key="1">
    <citation type="journal article" date="2017" name="Nat. Microbiol.">
        <title>Global analysis of biosynthetic gene clusters reveals vast potential of secondary metabolite production in Penicillium species.</title>
        <authorList>
            <person name="Nielsen J.C."/>
            <person name="Grijseels S."/>
            <person name="Prigent S."/>
            <person name="Ji B."/>
            <person name="Dainat J."/>
            <person name="Nielsen K.F."/>
            <person name="Frisvad J.C."/>
            <person name="Workman M."/>
            <person name="Nielsen J."/>
        </authorList>
    </citation>
    <scope>NUCLEOTIDE SEQUENCE [LARGE SCALE GENOMIC DNA]</scope>
    <source>
        <strain evidence="7">IBT 31321</strain>
    </source>
</reference>
<dbReference type="CDD" id="cd07730">
    <property type="entry name" value="metallo-hydrolase-like_MBL-fold"/>
    <property type="match status" value="1"/>
</dbReference>
<dbReference type="Gene3D" id="3.60.15.10">
    <property type="entry name" value="Ribonuclease Z/Hydroxyacylglutathione hydrolase-like"/>
    <property type="match status" value="1"/>
</dbReference>
<keyword evidence="2" id="KW-0479">Metal-binding</keyword>
<dbReference type="SUPFAM" id="SSF56281">
    <property type="entry name" value="Metallo-hydrolase/oxidoreductase"/>
    <property type="match status" value="1"/>
</dbReference>
<organism evidence="6 7">
    <name type="scientific">Penicillium coprophilum</name>
    <dbReference type="NCBI Taxonomy" id="36646"/>
    <lineage>
        <taxon>Eukaryota</taxon>
        <taxon>Fungi</taxon>
        <taxon>Dikarya</taxon>
        <taxon>Ascomycota</taxon>
        <taxon>Pezizomycotina</taxon>
        <taxon>Eurotiomycetes</taxon>
        <taxon>Eurotiomycetidae</taxon>
        <taxon>Eurotiales</taxon>
        <taxon>Aspergillaceae</taxon>
        <taxon>Penicillium</taxon>
    </lineage>
</organism>
<keyword evidence="3" id="KW-0378">Hydrolase</keyword>
<comment type="similarity">
    <text evidence="1">Belongs to the metallo-beta-lactamase superfamily.</text>
</comment>
<dbReference type="Proteomes" id="UP000191500">
    <property type="component" value="Unassembled WGS sequence"/>
</dbReference>
<evidence type="ECO:0000313" key="7">
    <source>
        <dbReference type="Proteomes" id="UP000191500"/>
    </source>
</evidence>
<dbReference type="InterPro" id="IPR001279">
    <property type="entry name" value="Metallo-B-lactamas"/>
</dbReference>
<dbReference type="STRING" id="36646.A0A1V6V157"/>
<dbReference type="EMBL" id="MDDG01000002">
    <property type="protein sequence ID" value="OQE44183.1"/>
    <property type="molecule type" value="Genomic_DNA"/>
</dbReference>
<dbReference type="AlphaFoldDB" id="A0A1V6V157"/>
<dbReference type="InterPro" id="IPR051013">
    <property type="entry name" value="MBL_superfamily_lactonases"/>
</dbReference>
<dbReference type="InterPro" id="IPR036866">
    <property type="entry name" value="RibonucZ/Hydroxyglut_hydro"/>
</dbReference>
<dbReference type="Pfam" id="PF00753">
    <property type="entry name" value="Lactamase_B"/>
    <property type="match status" value="1"/>
</dbReference>
<evidence type="ECO:0000259" key="5">
    <source>
        <dbReference type="Pfam" id="PF00753"/>
    </source>
</evidence>
<dbReference type="PANTHER" id="PTHR42978">
    <property type="entry name" value="QUORUM-QUENCHING LACTONASE YTNP-RELATED-RELATED"/>
    <property type="match status" value="1"/>
</dbReference>
<evidence type="ECO:0000256" key="4">
    <source>
        <dbReference type="ARBA" id="ARBA00022833"/>
    </source>
</evidence>
<dbReference type="PANTHER" id="PTHR42978:SF5">
    <property type="entry name" value="METALLO-BETA-LACTAMASE DOMAIN-CONTAINING PROTEIN"/>
    <property type="match status" value="1"/>
</dbReference>
<evidence type="ECO:0000256" key="2">
    <source>
        <dbReference type="ARBA" id="ARBA00022723"/>
    </source>
</evidence>
<feature type="domain" description="Metallo-beta-lactamase" evidence="5">
    <location>
        <begin position="45"/>
        <end position="245"/>
    </location>
</feature>
<sequence>MDIPLSDNIVRVKLLDTTTYLTGKAFVFVDPVVPGHETFSFYDLAFFIENEAQGKKVMFDLGTRKDYWNLAPAVQHVFGADTVMDGIRIEKNVSEILEDGGVTLESINSCIWSHHHYDHCGNMYPFPSSTSITVGSGFKAAGLLPGYPENPKSPVLASDFANRDLIEVNFENGFSIGGFPAYDYFGDGSFYLLDSPGHCPGHLCALARTTPSSAEGGATFVFMGGDICHFAGDFRPSPEKPLPDPIPEFIIKWRNEARNFPACPCSLTAHHPNTSDQGAARTTPWYNMRAEYPTVYPDIENARASVAKMQSLDQNENILVCIAHDAVLLDYLPIFNKNPGQDINGWKGDCIKEKCHWGWMREIAVDGQPAHAPLVEGFWRDGKLWDYEVFKKTLNIPS</sequence>
<name>A0A1V6V157_9EURO</name>
<dbReference type="GO" id="GO:0046872">
    <property type="term" value="F:metal ion binding"/>
    <property type="evidence" value="ECO:0007669"/>
    <property type="project" value="UniProtKB-KW"/>
</dbReference>
<evidence type="ECO:0000256" key="1">
    <source>
        <dbReference type="ARBA" id="ARBA00007749"/>
    </source>
</evidence>
<comment type="caution">
    <text evidence="6">The sequence shown here is derived from an EMBL/GenBank/DDBJ whole genome shotgun (WGS) entry which is preliminary data.</text>
</comment>